<accession>A0ACC1SIJ7</accession>
<reference evidence="1" key="1">
    <citation type="submission" date="2022-07" db="EMBL/GenBank/DDBJ databases">
        <title>Genome Sequence of Phlebia brevispora.</title>
        <authorList>
            <person name="Buettner E."/>
        </authorList>
    </citation>
    <scope>NUCLEOTIDE SEQUENCE</scope>
    <source>
        <strain evidence="1">MPL23</strain>
    </source>
</reference>
<organism evidence="1 2">
    <name type="scientific">Phlebia brevispora</name>
    <dbReference type="NCBI Taxonomy" id="194682"/>
    <lineage>
        <taxon>Eukaryota</taxon>
        <taxon>Fungi</taxon>
        <taxon>Dikarya</taxon>
        <taxon>Basidiomycota</taxon>
        <taxon>Agaricomycotina</taxon>
        <taxon>Agaricomycetes</taxon>
        <taxon>Polyporales</taxon>
        <taxon>Meruliaceae</taxon>
        <taxon>Phlebia</taxon>
    </lineage>
</organism>
<comment type="caution">
    <text evidence="1">The sequence shown here is derived from an EMBL/GenBank/DDBJ whole genome shotgun (WGS) entry which is preliminary data.</text>
</comment>
<dbReference type="EMBL" id="JANHOG010001249">
    <property type="protein sequence ID" value="KAJ3540486.1"/>
    <property type="molecule type" value="Genomic_DNA"/>
</dbReference>
<sequence>MPCLSRARDWSLSSPDVASSGNVLVHLGKAVLEKITSRREATVVAPLLLPLFVKPPSSALDDISSSTDGPSLLSCAPAPNTFRSKNASKNRGPSRSVPGAVLASSGAPIPGTSVLDCRGGRFTDTGGFARNKPTNGGSSPAFAGQQSSALPRSELSSMPRNGFSMPVPQIVVTDYTSQGYSVNERDSTAWDAPQSDRAERFPGHASPRYDERSHRSAQLSDSLPSVSPVLGLPLTKGPRGHSKSPECDRCGYSSVLGLGMKHSCKYAVKGTRRSEVLQVTYGSQPGSSDGAFRATKNLNATSQDVFLLSPRGDYYYPV</sequence>
<protein>
    <submittedName>
        <fullName evidence="1">Uncharacterized protein</fullName>
    </submittedName>
</protein>
<evidence type="ECO:0000313" key="2">
    <source>
        <dbReference type="Proteomes" id="UP001148662"/>
    </source>
</evidence>
<evidence type="ECO:0000313" key="1">
    <source>
        <dbReference type="EMBL" id="KAJ3540486.1"/>
    </source>
</evidence>
<name>A0ACC1SIJ7_9APHY</name>
<proteinExistence type="predicted"/>
<keyword evidence="2" id="KW-1185">Reference proteome</keyword>
<dbReference type="Proteomes" id="UP001148662">
    <property type="component" value="Unassembled WGS sequence"/>
</dbReference>
<gene>
    <name evidence="1" type="ORF">NM688_g6223</name>
</gene>